<evidence type="ECO:0000313" key="4">
    <source>
        <dbReference type="Proteomes" id="UP000233435"/>
    </source>
</evidence>
<keyword evidence="1" id="KW-0812">Transmembrane</keyword>
<feature type="transmembrane region" description="Helical" evidence="1">
    <location>
        <begin position="67"/>
        <end position="86"/>
    </location>
</feature>
<dbReference type="PANTHER" id="PTHR28008:SF1">
    <property type="entry name" value="DOMAIN PROTEIN, PUTATIVE (AFU_ORTHOLOGUE AFUA_3G10980)-RELATED"/>
    <property type="match status" value="1"/>
</dbReference>
<dbReference type="Proteomes" id="UP000233435">
    <property type="component" value="Unassembled WGS sequence"/>
</dbReference>
<reference evidence="3 4" key="1">
    <citation type="submission" date="2017-12" db="EMBL/GenBank/DDBJ databases">
        <title>Confluentibacter flavum sp. nov., isolated from the saline lake.</title>
        <authorList>
            <person name="Yu L."/>
        </authorList>
    </citation>
    <scope>NUCLEOTIDE SEQUENCE [LARGE SCALE GENOMIC DNA]</scope>
    <source>
        <strain evidence="3 4">3B</strain>
    </source>
</reference>
<dbReference type="PANTHER" id="PTHR28008">
    <property type="entry name" value="DOMAIN PROTEIN, PUTATIVE (AFU_ORTHOLOGUE AFUA_3G10980)-RELATED"/>
    <property type="match status" value="1"/>
</dbReference>
<proteinExistence type="predicted"/>
<accession>A0A2N3HHL7</accession>
<dbReference type="AlphaFoldDB" id="A0A2N3HHL7"/>
<gene>
    <name evidence="3" type="ORF">CSW08_13255</name>
</gene>
<comment type="caution">
    <text evidence="3">The sequence shown here is derived from an EMBL/GenBank/DDBJ whole genome shotgun (WGS) entry which is preliminary data.</text>
</comment>
<dbReference type="Pfam" id="PF04892">
    <property type="entry name" value="VanZ"/>
    <property type="match status" value="1"/>
</dbReference>
<organism evidence="3 4">
    <name type="scientific">Confluentibacter flavum</name>
    <dbReference type="NCBI Taxonomy" id="1909700"/>
    <lineage>
        <taxon>Bacteria</taxon>
        <taxon>Pseudomonadati</taxon>
        <taxon>Bacteroidota</taxon>
        <taxon>Flavobacteriia</taxon>
        <taxon>Flavobacteriales</taxon>
        <taxon>Flavobacteriaceae</taxon>
        <taxon>Confluentibacter</taxon>
    </lineage>
</organism>
<keyword evidence="1" id="KW-1133">Transmembrane helix</keyword>
<sequence length="95" mass="10637">MGVSFGDKIFHSLSYAVLAFLWFYTFFFQFKISKTKAILFASVISIIFGIIIEVLQGVFTSTRQADVYDVLANSLGVLFAACLLLLKNINTVKKL</sequence>
<feature type="transmembrane region" description="Helical" evidence="1">
    <location>
        <begin position="12"/>
        <end position="30"/>
    </location>
</feature>
<evidence type="ECO:0000259" key="2">
    <source>
        <dbReference type="Pfam" id="PF04892"/>
    </source>
</evidence>
<dbReference type="NCBIfam" id="NF037970">
    <property type="entry name" value="vanZ_1"/>
    <property type="match status" value="1"/>
</dbReference>
<keyword evidence="1" id="KW-0472">Membrane</keyword>
<name>A0A2N3HHL7_9FLAO</name>
<protein>
    <submittedName>
        <fullName evidence="3">Teicoplanin resistance protein VanZ</fullName>
    </submittedName>
</protein>
<dbReference type="EMBL" id="PJEO01000050">
    <property type="protein sequence ID" value="PKQ44470.1"/>
    <property type="molecule type" value="Genomic_DNA"/>
</dbReference>
<feature type="domain" description="VanZ-like" evidence="2">
    <location>
        <begin position="13"/>
        <end position="86"/>
    </location>
</feature>
<evidence type="ECO:0000313" key="3">
    <source>
        <dbReference type="EMBL" id="PKQ44470.1"/>
    </source>
</evidence>
<evidence type="ECO:0000256" key="1">
    <source>
        <dbReference type="SAM" id="Phobius"/>
    </source>
</evidence>
<keyword evidence="4" id="KW-1185">Reference proteome</keyword>
<feature type="transmembrane region" description="Helical" evidence="1">
    <location>
        <begin position="37"/>
        <end position="55"/>
    </location>
</feature>
<dbReference type="InterPro" id="IPR006976">
    <property type="entry name" value="VanZ-like"/>
</dbReference>